<gene>
    <name evidence="2" type="ORF">FHR34_006445</name>
</gene>
<dbReference type="AlphaFoldDB" id="A0A7W7R8K5"/>
<protein>
    <recommendedName>
        <fullName evidence="1">DUF397 domain-containing protein</fullName>
    </recommendedName>
</protein>
<accession>A0A7W7R8K5</accession>
<dbReference type="Pfam" id="PF04149">
    <property type="entry name" value="DUF397"/>
    <property type="match status" value="1"/>
</dbReference>
<dbReference type="RefSeq" id="WP_184941757.1">
    <property type="nucleotide sequence ID" value="NZ_JACHJV010000001.1"/>
</dbReference>
<evidence type="ECO:0000313" key="3">
    <source>
        <dbReference type="Proteomes" id="UP000540506"/>
    </source>
</evidence>
<dbReference type="InterPro" id="IPR007278">
    <property type="entry name" value="DUF397"/>
</dbReference>
<keyword evidence="3" id="KW-1185">Reference proteome</keyword>
<dbReference type="Proteomes" id="UP000540506">
    <property type="component" value="Unassembled WGS sequence"/>
</dbReference>
<proteinExistence type="predicted"/>
<organism evidence="2 3">
    <name type="scientific">Kitasatospora kifunensis</name>
    <name type="common">Streptomyces kifunensis</name>
    <dbReference type="NCBI Taxonomy" id="58351"/>
    <lineage>
        <taxon>Bacteria</taxon>
        <taxon>Bacillati</taxon>
        <taxon>Actinomycetota</taxon>
        <taxon>Actinomycetes</taxon>
        <taxon>Kitasatosporales</taxon>
        <taxon>Streptomycetaceae</taxon>
        <taxon>Kitasatospora</taxon>
    </lineage>
</organism>
<comment type="caution">
    <text evidence="2">The sequence shown here is derived from an EMBL/GenBank/DDBJ whole genome shotgun (WGS) entry which is preliminary data.</text>
</comment>
<evidence type="ECO:0000259" key="1">
    <source>
        <dbReference type="Pfam" id="PF04149"/>
    </source>
</evidence>
<sequence length="67" mass="7441">MTSTDWQKSSYSTSNDECVEVRTVDGLVELRESDSGNVIIRTTPTKFAKFLQGVKASEFDHHADFAG</sequence>
<reference evidence="2 3" key="1">
    <citation type="submission" date="2020-08" db="EMBL/GenBank/DDBJ databases">
        <title>Sequencing the genomes of 1000 actinobacteria strains.</title>
        <authorList>
            <person name="Klenk H.-P."/>
        </authorList>
    </citation>
    <scope>NUCLEOTIDE SEQUENCE [LARGE SCALE GENOMIC DNA]</scope>
    <source>
        <strain evidence="2 3">DSM 41654</strain>
    </source>
</reference>
<feature type="domain" description="DUF397" evidence="1">
    <location>
        <begin position="5"/>
        <end position="55"/>
    </location>
</feature>
<dbReference type="EMBL" id="JACHJV010000001">
    <property type="protein sequence ID" value="MBB4927452.1"/>
    <property type="molecule type" value="Genomic_DNA"/>
</dbReference>
<name>A0A7W7R8K5_KITKI</name>
<evidence type="ECO:0000313" key="2">
    <source>
        <dbReference type="EMBL" id="MBB4927452.1"/>
    </source>
</evidence>